<proteinExistence type="inferred from homology"/>
<feature type="domain" description="Alpha-D-phosphohexomutase alpha/beta/alpha" evidence="11">
    <location>
        <begin position="254"/>
        <end position="364"/>
    </location>
</feature>
<comment type="caution">
    <text evidence="12">The sequence shown here is derived from an EMBL/GenBank/DDBJ whole genome shotgun (WGS) entry which is preliminary data.</text>
</comment>
<evidence type="ECO:0000313" key="13">
    <source>
        <dbReference type="Proteomes" id="UP001596434"/>
    </source>
</evidence>
<dbReference type="Gene3D" id="3.40.120.10">
    <property type="entry name" value="Alpha-D-Glucose-1,6-Bisphosphate, subunit A, domain 3"/>
    <property type="match status" value="3"/>
</dbReference>
<dbReference type="GO" id="GO:0046872">
    <property type="term" value="F:metal ion binding"/>
    <property type="evidence" value="ECO:0007669"/>
    <property type="project" value="UniProtKB-KW"/>
</dbReference>
<name>A0ABD5ZVB3_9EURY</name>
<evidence type="ECO:0000256" key="3">
    <source>
        <dbReference type="ARBA" id="ARBA00022553"/>
    </source>
</evidence>
<dbReference type="PRINTS" id="PR00509">
    <property type="entry name" value="PGMPMM"/>
</dbReference>
<dbReference type="Pfam" id="PF02879">
    <property type="entry name" value="PGM_PMM_II"/>
    <property type="match status" value="1"/>
</dbReference>
<comment type="similarity">
    <text evidence="2 7">Belongs to the phosphohexose mutase family.</text>
</comment>
<feature type="domain" description="Alpha-D-phosphohexomutase alpha/beta/alpha" evidence="9">
    <location>
        <begin position="2"/>
        <end position="129"/>
    </location>
</feature>
<dbReference type="InterPro" id="IPR005843">
    <property type="entry name" value="A-D-PHexomutase_C"/>
</dbReference>
<dbReference type="InterPro" id="IPR005845">
    <property type="entry name" value="A-D-PHexomutase_a/b/a-II"/>
</dbReference>
<dbReference type="EMBL" id="JBHTAT010000001">
    <property type="protein sequence ID" value="MFC7254281.1"/>
    <property type="molecule type" value="Genomic_DNA"/>
</dbReference>
<accession>A0ABD5ZVB3</accession>
<dbReference type="PROSITE" id="PS00710">
    <property type="entry name" value="PGM_PMM"/>
    <property type="match status" value="1"/>
</dbReference>
<evidence type="ECO:0000259" key="10">
    <source>
        <dbReference type="Pfam" id="PF02879"/>
    </source>
</evidence>
<evidence type="ECO:0000259" key="8">
    <source>
        <dbReference type="Pfam" id="PF00408"/>
    </source>
</evidence>
<evidence type="ECO:0000256" key="6">
    <source>
        <dbReference type="ARBA" id="ARBA00023235"/>
    </source>
</evidence>
<dbReference type="Proteomes" id="UP001596434">
    <property type="component" value="Unassembled WGS sequence"/>
</dbReference>
<dbReference type="GO" id="GO:0008966">
    <property type="term" value="F:phosphoglucosamine mutase activity"/>
    <property type="evidence" value="ECO:0007669"/>
    <property type="project" value="UniProtKB-EC"/>
</dbReference>
<dbReference type="PANTHER" id="PTHR42946">
    <property type="entry name" value="PHOSPHOHEXOSE MUTASE"/>
    <property type="match status" value="1"/>
</dbReference>
<keyword evidence="13" id="KW-1185">Reference proteome</keyword>
<dbReference type="InterPro" id="IPR024086">
    <property type="entry name" value="GlmM_arc-type"/>
</dbReference>
<dbReference type="Gene3D" id="3.30.310.50">
    <property type="entry name" value="Alpha-D-phosphohexomutase, C-terminal domain"/>
    <property type="match status" value="1"/>
</dbReference>
<evidence type="ECO:0000259" key="9">
    <source>
        <dbReference type="Pfam" id="PF02878"/>
    </source>
</evidence>
<keyword evidence="6 12" id="KW-0413">Isomerase</keyword>
<dbReference type="InterPro" id="IPR005844">
    <property type="entry name" value="A-D-PHexomutase_a/b/a-I"/>
</dbReference>
<evidence type="ECO:0000256" key="1">
    <source>
        <dbReference type="ARBA" id="ARBA00001946"/>
    </source>
</evidence>
<dbReference type="InterPro" id="IPR016055">
    <property type="entry name" value="A-D-PHexomutase_a/b/a-I/II/III"/>
</dbReference>
<keyword evidence="3" id="KW-0597">Phosphoprotein</keyword>
<keyword evidence="4 7" id="KW-0479">Metal-binding</keyword>
<feature type="domain" description="Alpha-D-phosphohexomutase alpha/beta/alpha" evidence="10">
    <location>
        <begin position="149"/>
        <end position="249"/>
    </location>
</feature>
<dbReference type="Pfam" id="PF02878">
    <property type="entry name" value="PGM_PMM_I"/>
    <property type="match status" value="1"/>
</dbReference>
<evidence type="ECO:0000313" key="12">
    <source>
        <dbReference type="EMBL" id="MFC7254281.1"/>
    </source>
</evidence>
<dbReference type="InterPro" id="IPR016066">
    <property type="entry name" value="A-D-PHexomutase_CS"/>
</dbReference>
<reference evidence="12 13" key="1">
    <citation type="journal article" date="2019" name="Int. J. Syst. Evol. Microbiol.">
        <title>The Global Catalogue of Microorganisms (GCM) 10K type strain sequencing project: providing services to taxonomists for standard genome sequencing and annotation.</title>
        <authorList>
            <consortium name="The Broad Institute Genomics Platform"/>
            <consortium name="The Broad Institute Genome Sequencing Center for Infectious Disease"/>
            <person name="Wu L."/>
            <person name="Ma J."/>
        </authorList>
    </citation>
    <scope>NUCLEOTIDE SEQUENCE [LARGE SCALE GENOMIC DNA]</scope>
    <source>
        <strain evidence="12 13">GX21</strain>
    </source>
</reference>
<dbReference type="EC" id="5.4.2.10" evidence="12"/>
<dbReference type="SUPFAM" id="SSF53738">
    <property type="entry name" value="Phosphoglucomutase, first 3 domains"/>
    <property type="match status" value="3"/>
</dbReference>
<evidence type="ECO:0000256" key="7">
    <source>
        <dbReference type="RuleBase" id="RU004326"/>
    </source>
</evidence>
<protein>
    <submittedName>
        <fullName evidence="12">Phosphoglucosamine mutase</fullName>
        <ecNumber evidence="12">5.4.2.10</ecNumber>
    </submittedName>
</protein>
<dbReference type="FunFam" id="3.40.120.10:FF:000003">
    <property type="entry name" value="Phosphoglucosamine mutase"/>
    <property type="match status" value="1"/>
</dbReference>
<gene>
    <name evidence="12" type="primary">glmM</name>
    <name evidence="12" type="ORF">ACFQKE_03030</name>
</gene>
<dbReference type="NCBIfam" id="TIGR03990">
    <property type="entry name" value="Arch_GlmM"/>
    <property type="match status" value="1"/>
</dbReference>
<dbReference type="InterPro" id="IPR005841">
    <property type="entry name" value="Alpha-D-phosphohexomutase_SF"/>
</dbReference>
<dbReference type="InterPro" id="IPR050060">
    <property type="entry name" value="Phosphoglucosamine_mutase"/>
</dbReference>
<sequence>MQLFGSSGTRGVVGEEFTPELVRRVAAAAAAVWDADRVAVARDTRLSGGPLADVAAGTLAAAGADVDRLGVVPTPGVAYHCATDSVPAVHLTASHNPPAYNGIKLLGADGTELSVDAYERVEDRVDAADALAAWDGVGESRRVDGVNADYRADLFSGVDRELVAGADLTVAVDPGHGAGSLVSPEFFRELGCDVRTVNADPDGHFPGRDPEPVAENLNDLRRLVRTADADVGVAHDGDADRAIFVDETGRFVDGDTSFAALAAAELSADDVVVTAVNVSQRLVDVVADADAELDLTPIGSTHIVTRVRERRRAGDRVPIAGEGNGGVFFPEYRLTRDGAYVAAKFLELLAGADATVSEVVAPYTDYHFVRENLTYDDAAERTRLLDAAEAYAREADAALDTTDGYRLDYGDAWVLVRPSGTEPKIRIYAEAGDAERASTLALDLRRHLDAVR</sequence>
<keyword evidence="5 7" id="KW-0460">Magnesium</keyword>
<feature type="domain" description="Alpha-D-phosphohexomutase C-terminal" evidence="8">
    <location>
        <begin position="390"/>
        <end position="445"/>
    </location>
</feature>
<dbReference type="SUPFAM" id="SSF55957">
    <property type="entry name" value="Phosphoglucomutase, C-terminal domain"/>
    <property type="match status" value="1"/>
</dbReference>
<dbReference type="InterPro" id="IPR036900">
    <property type="entry name" value="A-D-PHexomutase_C_sf"/>
</dbReference>
<dbReference type="InterPro" id="IPR005846">
    <property type="entry name" value="A-D-PHexomutase_a/b/a-III"/>
</dbReference>
<dbReference type="PANTHER" id="PTHR42946:SF1">
    <property type="entry name" value="PHOSPHOGLUCOMUTASE (ALPHA-D-GLUCOSE-1,6-BISPHOSPHATE-DEPENDENT)"/>
    <property type="match status" value="1"/>
</dbReference>
<evidence type="ECO:0000256" key="2">
    <source>
        <dbReference type="ARBA" id="ARBA00010231"/>
    </source>
</evidence>
<evidence type="ECO:0000259" key="11">
    <source>
        <dbReference type="Pfam" id="PF02880"/>
    </source>
</evidence>
<evidence type="ECO:0000256" key="5">
    <source>
        <dbReference type="ARBA" id="ARBA00022842"/>
    </source>
</evidence>
<dbReference type="Pfam" id="PF02880">
    <property type="entry name" value="PGM_PMM_III"/>
    <property type="match status" value="1"/>
</dbReference>
<organism evidence="12 13">
    <name type="scientific">Haloplanus litoreus</name>
    <dbReference type="NCBI Taxonomy" id="767515"/>
    <lineage>
        <taxon>Archaea</taxon>
        <taxon>Methanobacteriati</taxon>
        <taxon>Methanobacteriota</taxon>
        <taxon>Stenosarchaea group</taxon>
        <taxon>Halobacteria</taxon>
        <taxon>Halobacteriales</taxon>
        <taxon>Haloferacaceae</taxon>
        <taxon>Haloplanus</taxon>
    </lineage>
</organism>
<dbReference type="AlphaFoldDB" id="A0ABD5ZVB3"/>
<evidence type="ECO:0000256" key="4">
    <source>
        <dbReference type="ARBA" id="ARBA00022723"/>
    </source>
</evidence>
<comment type="cofactor">
    <cofactor evidence="1">
        <name>Mg(2+)</name>
        <dbReference type="ChEBI" id="CHEBI:18420"/>
    </cofactor>
</comment>
<dbReference type="RefSeq" id="WP_379702480.1">
    <property type="nucleotide sequence ID" value="NZ_JBHTAT010000001.1"/>
</dbReference>
<dbReference type="Pfam" id="PF00408">
    <property type="entry name" value="PGM_PMM_IV"/>
    <property type="match status" value="1"/>
</dbReference>
<dbReference type="GeneID" id="96952591"/>